<keyword evidence="2" id="KW-0732">Signal</keyword>
<reference evidence="3 4" key="1">
    <citation type="journal article" date="2021" name="BMC Genomics">
        <title>Datura genome reveals duplications of psychoactive alkaloid biosynthetic genes and high mutation rate following tissue culture.</title>
        <authorList>
            <person name="Rajewski A."/>
            <person name="Carter-House D."/>
            <person name="Stajich J."/>
            <person name="Litt A."/>
        </authorList>
    </citation>
    <scope>NUCLEOTIDE SEQUENCE [LARGE SCALE GENOMIC DNA]</scope>
    <source>
        <strain evidence="3">AR-01</strain>
    </source>
</reference>
<feature type="region of interest" description="Disordered" evidence="1">
    <location>
        <begin position="177"/>
        <end position="199"/>
    </location>
</feature>
<proteinExistence type="predicted"/>
<comment type="caution">
    <text evidence="3">The sequence shown here is derived from an EMBL/GenBank/DDBJ whole genome shotgun (WGS) entry which is preliminary data.</text>
</comment>
<organism evidence="3 4">
    <name type="scientific">Datura stramonium</name>
    <name type="common">Jimsonweed</name>
    <name type="synonym">Common thornapple</name>
    <dbReference type="NCBI Taxonomy" id="4076"/>
    <lineage>
        <taxon>Eukaryota</taxon>
        <taxon>Viridiplantae</taxon>
        <taxon>Streptophyta</taxon>
        <taxon>Embryophyta</taxon>
        <taxon>Tracheophyta</taxon>
        <taxon>Spermatophyta</taxon>
        <taxon>Magnoliopsida</taxon>
        <taxon>eudicotyledons</taxon>
        <taxon>Gunneridae</taxon>
        <taxon>Pentapetalae</taxon>
        <taxon>asterids</taxon>
        <taxon>lamiids</taxon>
        <taxon>Solanales</taxon>
        <taxon>Solanaceae</taxon>
        <taxon>Solanoideae</taxon>
        <taxon>Datureae</taxon>
        <taxon>Datura</taxon>
    </lineage>
</organism>
<name>A0ABS8WLG5_DATST</name>
<evidence type="ECO:0000256" key="2">
    <source>
        <dbReference type="SAM" id="SignalP"/>
    </source>
</evidence>
<evidence type="ECO:0000256" key="1">
    <source>
        <dbReference type="SAM" id="MobiDB-lite"/>
    </source>
</evidence>
<evidence type="ECO:0000313" key="3">
    <source>
        <dbReference type="EMBL" id="MCE3050786.1"/>
    </source>
</evidence>
<protein>
    <submittedName>
        <fullName evidence="3">Uncharacterized protein</fullName>
    </submittedName>
</protein>
<feature type="chain" id="PRO_5046033690" evidence="2">
    <location>
        <begin position="22"/>
        <end position="199"/>
    </location>
</feature>
<dbReference type="EMBL" id="JACEIK010007904">
    <property type="protein sequence ID" value="MCE3050786.1"/>
    <property type="molecule type" value="Genomic_DNA"/>
</dbReference>
<gene>
    <name evidence="3" type="ORF">HAX54_048145</name>
</gene>
<feature type="signal peptide" evidence="2">
    <location>
        <begin position="1"/>
        <end position="21"/>
    </location>
</feature>
<keyword evidence="4" id="KW-1185">Reference proteome</keyword>
<accession>A0ABS8WLG5</accession>
<sequence length="199" mass="22408">MIGLWKLWKISMGIWIRLAKCRYQLAEQVNCTIDLEYLSKRKMSLCRLLADKGEKPNLLRKQGRAKPKNLNSQLMEFLASAQQFAVRVISILGCSTLSLPNLMMISMPPIKKGEPIEQGTECKESGHGATNYIGCLTGEIFQMGIPIRPPWGVGIHYIADDCALLSNSLILIKRMRDDPKSKKKKSNENLGWPRGLHSP</sequence>
<evidence type="ECO:0000313" key="4">
    <source>
        <dbReference type="Proteomes" id="UP000823775"/>
    </source>
</evidence>
<feature type="non-terminal residue" evidence="3">
    <location>
        <position position="1"/>
    </location>
</feature>
<dbReference type="Proteomes" id="UP000823775">
    <property type="component" value="Unassembled WGS sequence"/>
</dbReference>